<sequence>MCKLLSFPASNSPKFNSEKLHFLIIFSKLIFTPSAVAVSVENKRVLQQLK</sequence>
<reference evidence="2" key="2">
    <citation type="journal article" date="2015" name="Fish Shellfish Immunol.">
        <title>Early steps in the European eel (Anguilla anguilla)-Vibrio vulnificus interaction in the gills: Role of the RtxA13 toxin.</title>
        <authorList>
            <person name="Callol A."/>
            <person name="Pajuelo D."/>
            <person name="Ebbesson L."/>
            <person name="Teles M."/>
            <person name="MacKenzie S."/>
            <person name="Amaro C."/>
        </authorList>
    </citation>
    <scope>NUCLEOTIDE SEQUENCE</scope>
</reference>
<keyword evidence="1" id="KW-0472">Membrane</keyword>
<reference evidence="2" key="1">
    <citation type="submission" date="2014-11" db="EMBL/GenBank/DDBJ databases">
        <authorList>
            <person name="Amaro Gonzalez C."/>
        </authorList>
    </citation>
    <scope>NUCLEOTIDE SEQUENCE</scope>
</reference>
<keyword evidence="1" id="KW-0812">Transmembrane</keyword>
<name>A0A0E9S5N3_ANGAN</name>
<dbReference type="EMBL" id="GBXM01071976">
    <property type="protein sequence ID" value="JAH36601.1"/>
    <property type="molecule type" value="Transcribed_RNA"/>
</dbReference>
<protein>
    <submittedName>
        <fullName evidence="2">Uncharacterized protein</fullName>
    </submittedName>
</protein>
<evidence type="ECO:0000313" key="2">
    <source>
        <dbReference type="EMBL" id="JAH36601.1"/>
    </source>
</evidence>
<keyword evidence="1" id="KW-1133">Transmembrane helix</keyword>
<dbReference type="AlphaFoldDB" id="A0A0E9S5N3"/>
<evidence type="ECO:0000256" key="1">
    <source>
        <dbReference type="SAM" id="Phobius"/>
    </source>
</evidence>
<feature type="transmembrane region" description="Helical" evidence="1">
    <location>
        <begin position="20"/>
        <end position="40"/>
    </location>
</feature>
<accession>A0A0E9S5N3</accession>
<proteinExistence type="predicted"/>
<organism evidence="2">
    <name type="scientific">Anguilla anguilla</name>
    <name type="common">European freshwater eel</name>
    <name type="synonym">Muraena anguilla</name>
    <dbReference type="NCBI Taxonomy" id="7936"/>
    <lineage>
        <taxon>Eukaryota</taxon>
        <taxon>Metazoa</taxon>
        <taxon>Chordata</taxon>
        <taxon>Craniata</taxon>
        <taxon>Vertebrata</taxon>
        <taxon>Euteleostomi</taxon>
        <taxon>Actinopterygii</taxon>
        <taxon>Neopterygii</taxon>
        <taxon>Teleostei</taxon>
        <taxon>Anguilliformes</taxon>
        <taxon>Anguillidae</taxon>
        <taxon>Anguilla</taxon>
    </lineage>
</organism>